<evidence type="ECO:0000313" key="3">
    <source>
        <dbReference type="Proteomes" id="UP000502508"/>
    </source>
</evidence>
<sequence>MSRSAQPTFLSGQPRLSASGSGIAATTGLRATEPPSVGVKPDASVLSRTSQVEESGSHTSGASSVPLALPTPARPTLCCPAITAAMSTELTSLTSAATHVPSAEPPSARQLSKVERTAGAISGAAATESLTSPVQREPASSR</sequence>
<organism evidence="2 3">
    <name type="scientific">Phytohabitans flavus</name>
    <dbReference type="NCBI Taxonomy" id="1076124"/>
    <lineage>
        <taxon>Bacteria</taxon>
        <taxon>Bacillati</taxon>
        <taxon>Actinomycetota</taxon>
        <taxon>Actinomycetes</taxon>
        <taxon>Micromonosporales</taxon>
        <taxon>Micromonosporaceae</taxon>
    </lineage>
</organism>
<proteinExistence type="predicted"/>
<dbReference type="KEGG" id="pfla:Pflav_082870"/>
<keyword evidence="3" id="KW-1185">Reference proteome</keyword>
<feature type="region of interest" description="Disordered" evidence="1">
    <location>
        <begin position="95"/>
        <end position="142"/>
    </location>
</feature>
<protein>
    <submittedName>
        <fullName evidence="2">Uncharacterized protein</fullName>
    </submittedName>
</protein>
<gene>
    <name evidence="2" type="ORF">Pflav_082870</name>
</gene>
<dbReference type="EMBL" id="AP022870">
    <property type="protein sequence ID" value="BCB81877.1"/>
    <property type="molecule type" value="Genomic_DNA"/>
</dbReference>
<reference evidence="2 3" key="1">
    <citation type="submission" date="2020-03" db="EMBL/GenBank/DDBJ databases">
        <title>Whole genome shotgun sequence of Phytohabitans flavus NBRC 107702.</title>
        <authorList>
            <person name="Komaki H."/>
            <person name="Tamura T."/>
        </authorList>
    </citation>
    <scope>NUCLEOTIDE SEQUENCE [LARGE SCALE GENOMIC DNA]</scope>
    <source>
        <strain evidence="2 3">NBRC 107702</strain>
    </source>
</reference>
<dbReference type="Proteomes" id="UP000502508">
    <property type="component" value="Chromosome"/>
</dbReference>
<reference evidence="2 3" key="2">
    <citation type="submission" date="2020-03" db="EMBL/GenBank/DDBJ databases">
        <authorList>
            <person name="Ichikawa N."/>
            <person name="Kimura A."/>
            <person name="Kitahashi Y."/>
            <person name="Uohara A."/>
        </authorList>
    </citation>
    <scope>NUCLEOTIDE SEQUENCE [LARGE SCALE GENOMIC DNA]</scope>
    <source>
        <strain evidence="2 3">NBRC 107702</strain>
    </source>
</reference>
<name>A0A6F8Y738_9ACTN</name>
<evidence type="ECO:0000256" key="1">
    <source>
        <dbReference type="SAM" id="MobiDB-lite"/>
    </source>
</evidence>
<dbReference type="AlphaFoldDB" id="A0A6F8Y738"/>
<feature type="compositionally biased region" description="Polar residues" evidence="1">
    <location>
        <begin position="128"/>
        <end position="142"/>
    </location>
</feature>
<feature type="compositionally biased region" description="Polar residues" evidence="1">
    <location>
        <begin position="1"/>
        <end position="20"/>
    </location>
</feature>
<feature type="compositionally biased region" description="Polar residues" evidence="1">
    <location>
        <begin position="46"/>
        <end position="63"/>
    </location>
</feature>
<feature type="region of interest" description="Disordered" evidence="1">
    <location>
        <begin position="1"/>
        <end position="73"/>
    </location>
</feature>
<accession>A0A6F8Y738</accession>
<evidence type="ECO:0000313" key="2">
    <source>
        <dbReference type="EMBL" id="BCB81877.1"/>
    </source>
</evidence>